<protein>
    <recommendedName>
        <fullName evidence="2">CAAX prenyl protease 2/Lysostaphin resistance protein A-like domain-containing protein</fullName>
    </recommendedName>
</protein>
<feature type="transmembrane region" description="Helical" evidence="1">
    <location>
        <begin position="39"/>
        <end position="58"/>
    </location>
</feature>
<gene>
    <name evidence="3" type="ORF">OMES3154_00276</name>
</gene>
<feature type="transmembrane region" description="Helical" evidence="1">
    <location>
        <begin position="169"/>
        <end position="187"/>
    </location>
</feature>
<dbReference type="PANTHER" id="PTHR36435">
    <property type="entry name" value="SLR1288 PROTEIN"/>
    <property type="match status" value="1"/>
</dbReference>
<dbReference type="Proteomes" id="UP000419017">
    <property type="component" value="Unassembled WGS sequence"/>
</dbReference>
<evidence type="ECO:0000313" key="4">
    <source>
        <dbReference type="Proteomes" id="UP000419017"/>
    </source>
</evidence>
<evidence type="ECO:0000256" key="1">
    <source>
        <dbReference type="SAM" id="Phobius"/>
    </source>
</evidence>
<evidence type="ECO:0000313" key="3">
    <source>
        <dbReference type="EMBL" id="VWL85004.1"/>
    </source>
</evidence>
<evidence type="ECO:0000259" key="2">
    <source>
        <dbReference type="Pfam" id="PF02517"/>
    </source>
</evidence>
<feature type="transmembrane region" description="Helical" evidence="1">
    <location>
        <begin position="78"/>
        <end position="97"/>
    </location>
</feature>
<proteinExistence type="predicted"/>
<dbReference type="InterPro" id="IPR052710">
    <property type="entry name" value="CAAX_protease"/>
</dbReference>
<keyword evidence="4" id="KW-1185">Reference proteome</keyword>
<feature type="transmembrane region" description="Helical" evidence="1">
    <location>
        <begin position="109"/>
        <end position="131"/>
    </location>
</feature>
<reference evidence="3 4" key="1">
    <citation type="submission" date="2019-10" db="EMBL/GenBank/DDBJ databases">
        <authorList>
            <person name="Blom J."/>
        </authorList>
    </citation>
    <scope>NUCLEOTIDE SEQUENCE [LARGE SCALE GENOMIC DNA]</scope>
    <source>
        <strain evidence="3 4">ES3154-GLU</strain>
    </source>
</reference>
<feature type="transmembrane region" description="Helical" evidence="1">
    <location>
        <begin position="7"/>
        <end position="27"/>
    </location>
</feature>
<accession>A0A6I8M6D7</accession>
<keyword evidence="1" id="KW-0812">Transmembrane</keyword>
<sequence>MTKNQRIAVITTVIYTLIMSMGMFVMHNIVGLDYSNSNMVYTLVYFEIAMTILTIVVYRKYFKNKAFNKPKNKPRKIFLFVFAVMILGSLVLAYQYFINATYSPTKNKLLLMAITTTMLVGFSEELMYRGIVLPAFLENHSKFKTILISSAFFSSLHAVNILGGFELTGVISQVVVTFFVGITFACIFTEIKSLLPLIIFHGWWDFLSIGGGAVTESKITGAITAAIVVFEILMGLIMLFTVIRKDDKIKKMENLENE</sequence>
<keyword evidence="1" id="KW-0472">Membrane</keyword>
<feature type="domain" description="CAAX prenyl protease 2/Lysostaphin resistance protein A-like" evidence="2">
    <location>
        <begin position="108"/>
        <end position="207"/>
    </location>
</feature>
<feature type="transmembrane region" description="Helical" evidence="1">
    <location>
        <begin position="143"/>
        <end position="163"/>
    </location>
</feature>
<name>A0A6I8M6D7_9FUSO</name>
<dbReference type="GO" id="GO:0080120">
    <property type="term" value="P:CAAX-box protein maturation"/>
    <property type="evidence" value="ECO:0007669"/>
    <property type="project" value="UniProtKB-ARBA"/>
</dbReference>
<dbReference type="Pfam" id="PF02517">
    <property type="entry name" value="Rce1-like"/>
    <property type="match status" value="1"/>
</dbReference>
<dbReference type="AlphaFoldDB" id="A0A6I8M6D7"/>
<organism evidence="3 4">
    <name type="scientific">Oceanivirga miroungae</name>
    <dbReference type="NCBI Taxonomy" id="1130046"/>
    <lineage>
        <taxon>Bacteria</taxon>
        <taxon>Fusobacteriati</taxon>
        <taxon>Fusobacteriota</taxon>
        <taxon>Fusobacteriia</taxon>
        <taxon>Fusobacteriales</taxon>
        <taxon>Leptotrichiaceae</taxon>
        <taxon>Oceanivirga</taxon>
    </lineage>
</organism>
<dbReference type="PANTHER" id="PTHR36435:SF1">
    <property type="entry name" value="CAAX AMINO TERMINAL PROTEASE FAMILY PROTEIN"/>
    <property type="match status" value="1"/>
</dbReference>
<dbReference type="RefSeq" id="WP_156683040.1">
    <property type="nucleotide sequence ID" value="NZ_CABWIB010000001.1"/>
</dbReference>
<keyword evidence="1" id="KW-1133">Transmembrane helix</keyword>
<dbReference type="EMBL" id="CABWIB010000001">
    <property type="protein sequence ID" value="VWL85004.1"/>
    <property type="molecule type" value="Genomic_DNA"/>
</dbReference>
<feature type="transmembrane region" description="Helical" evidence="1">
    <location>
        <begin position="219"/>
        <end position="243"/>
    </location>
</feature>
<dbReference type="GO" id="GO:0004175">
    <property type="term" value="F:endopeptidase activity"/>
    <property type="evidence" value="ECO:0007669"/>
    <property type="project" value="UniProtKB-ARBA"/>
</dbReference>
<dbReference type="InterPro" id="IPR003675">
    <property type="entry name" value="Rce1/LyrA-like_dom"/>
</dbReference>
<feature type="transmembrane region" description="Helical" evidence="1">
    <location>
        <begin position="194"/>
        <end position="213"/>
    </location>
</feature>